<evidence type="ECO:0000313" key="3">
    <source>
        <dbReference type="Proteomes" id="UP000324222"/>
    </source>
</evidence>
<evidence type="ECO:0000256" key="1">
    <source>
        <dbReference type="SAM" id="MobiDB-lite"/>
    </source>
</evidence>
<proteinExistence type="predicted"/>
<dbReference type="EMBL" id="VSRR010002624">
    <property type="protein sequence ID" value="MPC32431.1"/>
    <property type="molecule type" value="Genomic_DNA"/>
</dbReference>
<reference evidence="2 3" key="1">
    <citation type="submission" date="2019-05" db="EMBL/GenBank/DDBJ databases">
        <title>Another draft genome of Portunus trituberculatus and its Hox gene families provides insights of decapod evolution.</title>
        <authorList>
            <person name="Jeong J.-H."/>
            <person name="Song I."/>
            <person name="Kim S."/>
            <person name="Choi T."/>
            <person name="Kim D."/>
            <person name="Ryu S."/>
            <person name="Kim W."/>
        </authorList>
    </citation>
    <scope>NUCLEOTIDE SEQUENCE [LARGE SCALE GENOMIC DNA]</scope>
    <source>
        <tissue evidence="2">Muscle</tissue>
    </source>
</reference>
<sequence>MELRMVTKEAVQHSGICLFSVNIKHFTNKQHTKIFEPQPLPSTQEVHPTTPWYTLTHPNTPTTNTTPTNSTKQTSNNETLT</sequence>
<dbReference type="AlphaFoldDB" id="A0A5B7EE27"/>
<gene>
    <name evidence="2" type="ORF">E2C01_025742</name>
</gene>
<feature type="compositionally biased region" description="Polar residues" evidence="1">
    <location>
        <begin position="41"/>
        <end position="53"/>
    </location>
</feature>
<protein>
    <submittedName>
        <fullName evidence="2">Uncharacterized protein</fullName>
    </submittedName>
</protein>
<organism evidence="2 3">
    <name type="scientific">Portunus trituberculatus</name>
    <name type="common">Swimming crab</name>
    <name type="synonym">Neptunus trituberculatus</name>
    <dbReference type="NCBI Taxonomy" id="210409"/>
    <lineage>
        <taxon>Eukaryota</taxon>
        <taxon>Metazoa</taxon>
        <taxon>Ecdysozoa</taxon>
        <taxon>Arthropoda</taxon>
        <taxon>Crustacea</taxon>
        <taxon>Multicrustacea</taxon>
        <taxon>Malacostraca</taxon>
        <taxon>Eumalacostraca</taxon>
        <taxon>Eucarida</taxon>
        <taxon>Decapoda</taxon>
        <taxon>Pleocyemata</taxon>
        <taxon>Brachyura</taxon>
        <taxon>Eubrachyura</taxon>
        <taxon>Portunoidea</taxon>
        <taxon>Portunidae</taxon>
        <taxon>Portuninae</taxon>
        <taxon>Portunus</taxon>
    </lineage>
</organism>
<dbReference type="Proteomes" id="UP000324222">
    <property type="component" value="Unassembled WGS sequence"/>
</dbReference>
<keyword evidence="3" id="KW-1185">Reference proteome</keyword>
<evidence type="ECO:0000313" key="2">
    <source>
        <dbReference type="EMBL" id="MPC32431.1"/>
    </source>
</evidence>
<comment type="caution">
    <text evidence="2">The sequence shown here is derived from an EMBL/GenBank/DDBJ whole genome shotgun (WGS) entry which is preliminary data.</text>
</comment>
<feature type="region of interest" description="Disordered" evidence="1">
    <location>
        <begin position="36"/>
        <end position="81"/>
    </location>
</feature>
<feature type="compositionally biased region" description="Low complexity" evidence="1">
    <location>
        <begin position="54"/>
        <end position="81"/>
    </location>
</feature>
<accession>A0A5B7EE27</accession>
<name>A0A5B7EE27_PORTR</name>